<proteinExistence type="predicted"/>
<accession>A0A540VYT2</accession>
<dbReference type="OrthoDB" id="7055571at2"/>
<reference evidence="1 2" key="1">
    <citation type="submission" date="2019-06" db="EMBL/GenBank/DDBJ databases">
        <title>Description of Kitasatospora acidophila sp. nov. isolated from pine grove soil, and reclassification of Streptomyces novaecaesareae to Kitasatospora novaeceasareae comb. nov.</title>
        <authorList>
            <person name="Kim M.J."/>
        </authorList>
    </citation>
    <scope>NUCLEOTIDE SEQUENCE [LARGE SCALE GENOMIC DNA]</scope>
    <source>
        <strain evidence="1 2">MMS16-CNU292</strain>
    </source>
</reference>
<dbReference type="AlphaFoldDB" id="A0A540VYT2"/>
<protein>
    <recommendedName>
        <fullName evidence="3">Methyltransferase type 12</fullName>
    </recommendedName>
</protein>
<dbReference type="Gene3D" id="3.40.50.150">
    <property type="entry name" value="Vaccinia Virus protein VP39"/>
    <property type="match status" value="1"/>
</dbReference>
<comment type="caution">
    <text evidence="1">The sequence shown here is derived from an EMBL/GenBank/DDBJ whole genome shotgun (WGS) entry which is preliminary data.</text>
</comment>
<name>A0A540VYT2_9ACTN</name>
<dbReference type="RefSeq" id="WP_141632008.1">
    <property type="nucleotide sequence ID" value="NZ_VIGB01000003.1"/>
</dbReference>
<keyword evidence="2" id="KW-1185">Reference proteome</keyword>
<evidence type="ECO:0000313" key="1">
    <source>
        <dbReference type="EMBL" id="TQF01274.1"/>
    </source>
</evidence>
<evidence type="ECO:0008006" key="3">
    <source>
        <dbReference type="Google" id="ProtNLM"/>
    </source>
</evidence>
<organism evidence="1 2">
    <name type="scientific">Kitasatospora acidiphila</name>
    <dbReference type="NCBI Taxonomy" id="2567942"/>
    <lineage>
        <taxon>Bacteria</taxon>
        <taxon>Bacillati</taxon>
        <taxon>Actinomycetota</taxon>
        <taxon>Actinomycetes</taxon>
        <taxon>Kitasatosporales</taxon>
        <taxon>Streptomycetaceae</taxon>
        <taxon>Kitasatospora</taxon>
    </lineage>
</organism>
<dbReference type="SUPFAM" id="SSF53335">
    <property type="entry name" value="S-adenosyl-L-methionine-dependent methyltransferases"/>
    <property type="match status" value="1"/>
</dbReference>
<dbReference type="InterPro" id="IPR029063">
    <property type="entry name" value="SAM-dependent_MTases_sf"/>
</dbReference>
<evidence type="ECO:0000313" key="2">
    <source>
        <dbReference type="Proteomes" id="UP000319103"/>
    </source>
</evidence>
<dbReference type="EMBL" id="VIGB01000003">
    <property type="protein sequence ID" value="TQF01274.1"/>
    <property type="molecule type" value="Genomic_DNA"/>
</dbReference>
<dbReference type="Proteomes" id="UP000319103">
    <property type="component" value="Unassembled WGS sequence"/>
</dbReference>
<sequence>MSPFAKHAHATHTKLCQHPLPHDYFGSLAPLRYRTPDFSRDLLTAMVAELRHRRGRSRLKVVDLACGYGVNSALLKHGVDFAGFARLYRRPADPEGAVARDRAHFAARPVDQELTVVGVDTSTAATGYGLATGLLDAVVSTDLEHGEPTEADRAALADADLVLATGGVATLARVLALQTTPPAVLGWPLYGQCTEELVDCLTAHRLTVSSPDTTPRHQRHFATPHEREAYHYSLRRQRLEVAGSAAERSLCVTPLLAMPHA</sequence>
<gene>
    <name evidence="1" type="ORF">E6W39_02255</name>
</gene>